<dbReference type="PANTHER" id="PTHR10742">
    <property type="entry name" value="FLAVIN MONOAMINE OXIDASE"/>
    <property type="match status" value="1"/>
</dbReference>
<dbReference type="AlphaFoldDB" id="A0A833QEI8"/>
<dbReference type="GO" id="GO:0048046">
    <property type="term" value="C:apoplast"/>
    <property type="evidence" value="ECO:0007669"/>
    <property type="project" value="UniProtKB-ARBA"/>
</dbReference>
<keyword evidence="4" id="KW-0285">Flavoprotein</keyword>
<evidence type="ECO:0000259" key="7">
    <source>
        <dbReference type="Pfam" id="PF01593"/>
    </source>
</evidence>
<comment type="pathway">
    <text evidence="2">Amine and polyamine degradation; spermine degradation.</text>
</comment>
<dbReference type="PANTHER" id="PTHR10742:SF313">
    <property type="entry name" value="AMINE OXIDASE"/>
    <property type="match status" value="1"/>
</dbReference>
<gene>
    <name evidence="8" type="ORF">FCM35_KLT13224</name>
</gene>
<dbReference type="GO" id="GO:0046592">
    <property type="term" value="F:polyamine oxidase activity"/>
    <property type="evidence" value="ECO:0007669"/>
    <property type="project" value="UniProtKB-ARBA"/>
</dbReference>
<keyword evidence="5" id="KW-0274">FAD</keyword>
<evidence type="ECO:0000256" key="6">
    <source>
        <dbReference type="ARBA" id="ARBA00023002"/>
    </source>
</evidence>
<dbReference type="Proteomes" id="UP000623129">
    <property type="component" value="Unassembled WGS sequence"/>
</dbReference>
<dbReference type="GO" id="GO:0050660">
    <property type="term" value="F:flavin adenine dinucleotide binding"/>
    <property type="evidence" value="ECO:0007669"/>
    <property type="project" value="UniProtKB-ARBA"/>
</dbReference>
<dbReference type="FunFam" id="3.90.660.10:FF:000012">
    <property type="entry name" value="Polyamine oxidase 1"/>
    <property type="match status" value="1"/>
</dbReference>
<evidence type="ECO:0000313" key="8">
    <source>
        <dbReference type="EMBL" id="KAF3322083.1"/>
    </source>
</evidence>
<dbReference type="InterPro" id="IPR002937">
    <property type="entry name" value="Amino_oxidase"/>
</dbReference>
<accession>A0A833QEI8</accession>
<feature type="domain" description="Amine oxidase" evidence="7">
    <location>
        <begin position="77"/>
        <end position="507"/>
    </location>
</feature>
<protein>
    <submittedName>
        <fullName evidence="8">Polyamine oxidase-like protein</fullName>
    </submittedName>
</protein>
<dbReference type="Gene3D" id="3.90.660.10">
    <property type="match status" value="1"/>
</dbReference>
<dbReference type="InterPro" id="IPR036188">
    <property type="entry name" value="FAD/NAD-bd_sf"/>
</dbReference>
<dbReference type="InterPro" id="IPR050281">
    <property type="entry name" value="Flavin_monoamine_oxidase"/>
</dbReference>
<dbReference type="SUPFAM" id="SSF54373">
    <property type="entry name" value="FAD-linked reductases, C-terminal domain"/>
    <property type="match status" value="1"/>
</dbReference>
<evidence type="ECO:0000313" key="9">
    <source>
        <dbReference type="Proteomes" id="UP000623129"/>
    </source>
</evidence>
<sequence length="528" mass="59742">MRCTSANWRACSKVAASACSGSEARIWLYVTSCMSPASLYSTWRAAEKVLDFTRSGLNGTIPYDIKGSISLKRKRKGISAAKTLSDAGIKDFLLLEATDRIGGRIRQQNFAGKNIEIGANWIEGVNGPQVNPIWDMAKKIRLRNFYSDFANLSANIYKQGGGLYDESEGEKSIESADGVYEEGEKLSKSLPSSGLEDISVLTMQRLQNQVPSTPLDMVIDYYNNDYEFAEPPRVTSLQNTVPLPTFSNFGEDVYFVADRRGYQSVVYHVAYQFLKANKTGAITDRRLLLNKVVREIQYSAQGVTVKTEDGSVYNADYVMVSVSIGVLQTQLINFTPDLPQWKILALYQFDMAVYTKIFLKFPYTFWPEGNGTQFFLYANERRGYYGIWQSFEKEYPGANVLLVTVTDEESRRIEQQPDADTKAEAMAVLREMFGQNIPDATDILVPRWWSNPFFKGTYSNWPIGVNRYEFDQIRAPVERVYFTGEHTSEHYNGYVHGAYLAGIDSANMLLKCIKRGDCKFDIKPKDGY</sequence>
<name>A0A833QEI8_9POAL</name>
<proteinExistence type="inferred from homology"/>
<comment type="caution">
    <text evidence="8">The sequence shown here is derived from an EMBL/GenBank/DDBJ whole genome shotgun (WGS) entry which is preliminary data.</text>
</comment>
<keyword evidence="6" id="KW-0560">Oxidoreductase</keyword>
<evidence type="ECO:0000256" key="1">
    <source>
        <dbReference type="ARBA" id="ARBA00001974"/>
    </source>
</evidence>
<dbReference type="EMBL" id="SWLB01000025">
    <property type="protein sequence ID" value="KAF3322083.1"/>
    <property type="molecule type" value="Genomic_DNA"/>
</dbReference>
<evidence type="ECO:0000256" key="4">
    <source>
        <dbReference type="ARBA" id="ARBA00022630"/>
    </source>
</evidence>
<organism evidence="8 9">
    <name type="scientific">Carex littledalei</name>
    <dbReference type="NCBI Taxonomy" id="544730"/>
    <lineage>
        <taxon>Eukaryota</taxon>
        <taxon>Viridiplantae</taxon>
        <taxon>Streptophyta</taxon>
        <taxon>Embryophyta</taxon>
        <taxon>Tracheophyta</taxon>
        <taxon>Spermatophyta</taxon>
        <taxon>Magnoliopsida</taxon>
        <taxon>Liliopsida</taxon>
        <taxon>Poales</taxon>
        <taxon>Cyperaceae</taxon>
        <taxon>Cyperoideae</taxon>
        <taxon>Cariceae</taxon>
        <taxon>Carex</taxon>
        <taxon>Carex subgen. Euthyceras</taxon>
    </lineage>
</organism>
<keyword evidence="9" id="KW-1185">Reference proteome</keyword>
<dbReference type="OrthoDB" id="5046242at2759"/>
<evidence type="ECO:0000256" key="2">
    <source>
        <dbReference type="ARBA" id="ARBA00004723"/>
    </source>
</evidence>
<comment type="cofactor">
    <cofactor evidence="1">
        <name>FAD</name>
        <dbReference type="ChEBI" id="CHEBI:57692"/>
    </cofactor>
</comment>
<dbReference type="Pfam" id="PF01593">
    <property type="entry name" value="Amino_oxidase"/>
    <property type="match status" value="1"/>
</dbReference>
<comment type="similarity">
    <text evidence="3">Belongs to the flavin monoamine oxidase family.</text>
</comment>
<dbReference type="SUPFAM" id="SSF51905">
    <property type="entry name" value="FAD/NAD(P)-binding domain"/>
    <property type="match status" value="1"/>
</dbReference>
<reference evidence="8" key="1">
    <citation type="submission" date="2020-01" db="EMBL/GenBank/DDBJ databases">
        <title>Genome sequence of Kobresia littledalei, the first chromosome-level genome in the family Cyperaceae.</title>
        <authorList>
            <person name="Qu G."/>
        </authorList>
    </citation>
    <scope>NUCLEOTIDE SEQUENCE</scope>
    <source>
        <strain evidence="8">C.B.Clarke</strain>
        <tissue evidence="8">Leaf</tissue>
    </source>
</reference>
<evidence type="ECO:0000256" key="3">
    <source>
        <dbReference type="ARBA" id="ARBA00005995"/>
    </source>
</evidence>
<dbReference type="Gene3D" id="3.50.50.60">
    <property type="entry name" value="FAD/NAD(P)-binding domain"/>
    <property type="match status" value="1"/>
</dbReference>
<evidence type="ECO:0000256" key="5">
    <source>
        <dbReference type="ARBA" id="ARBA00022827"/>
    </source>
</evidence>
<dbReference type="GO" id="GO:0006598">
    <property type="term" value="P:polyamine catabolic process"/>
    <property type="evidence" value="ECO:0007669"/>
    <property type="project" value="TreeGrafter"/>
</dbReference>